<keyword evidence="3 5" id="KW-0732">Signal</keyword>
<evidence type="ECO:0000259" key="6">
    <source>
        <dbReference type="SMART" id="SM00062"/>
    </source>
</evidence>
<reference evidence="7 8" key="1">
    <citation type="submission" date="2020-08" db="EMBL/GenBank/DDBJ databases">
        <title>The Agave Microbiome: Exploring the role of microbial communities in plant adaptations to desert environments.</title>
        <authorList>
            <person name="Partida-Martinez L.P."/>
        </authorList>
    </citation>
    <scope>NUCLEOTIDE SEQUENCE [LARGE SCALE GENOMIC DNA]</scope>
    <source>
        <strain evidence="7 8">AS2.23</strain>
    </source>
</reference>
<dbReference type="InterPro" id="IPR018313">
    <property type="entry name" value="SBP_3_CS"/>
</dbReference>
<sequence>MRRRTLGTLSALALTGLLAACGGGDTSTSGSGSSSGSSQEALTFGTEGTYAPFSYHDEKTNDLVGYDIDVAKAVGEQLGRDVEFSENNWDSLFAGMEAKRYDGIANQVSITDEREAKYVFSAPYTVSTGVVVTRADDTSVTSLADIAGKTSAQSTTSNWAQTATEAGAKVEAVEGLTQAMTLLKQGRVDVTVNDQLAVLDYLKTSGDTGVKIAAETDDRTEQGFVFRKDEAETAQQVSDALAKLKADGTLAEISQKWFGQDVSGPAAG</sequence>
<reference evidence="7 8" key="2">
    <citation type="submission" date="2020-08" db="EMBL/GenBank/DDBJ databases">
        <authorList>
            <person name="Partida-Martinez L."/>
            <person name="Huntemann M."/>
            <person name="Clum A."/>
            <person name="Wang J."/>
            <person name="Palaniappan K."/>
            <person name="Ritter S."/>
            <person name="Chen I.-M."/>
            <person name="Stamatis D."/>
            <person name="Reddy T."/>
            <person name="O'Malley R."/>
            <person name="Daum C."/>
            <person name="Shapiro N."/>
            <person name="Ivanova N."/>
            <person name="Kyrpides N."/>
            <person name="Woyke T."/>
        </authorList>
    </citation>
    <scope>NUCLEOTIDE SEQUENCE [LARGE SCALE GENOMIC DNA]</scope>
    <source>
        <strain evidence="7 8">AS2.23</strain>
    </source>
</reference>
<dbReference type="PROSITE" id="PS51257">
    <property type="entry name" value="PROKAR_LIPOPROTEIN"/>
    <property type="match status" value="1"/>
</dbReference>
<organism evidence="7 8">
    <name type="scientific">Kineococcus radiotolerans</name>
    <dbReference type="NCBI Taxonomy" id="131568"/>
    <lineage>
        <taxon>Bacteria</taxon>
        <taxon>Bacillati</taxon>
        <taxon>Actinomycetota</taxon>
        <taxon>Actinomycetes</taxon>
        <taxon>Kineosporiales</taxon>
        <taxon>Kineosporiaceae</taxon>
        <taxon>Kineococcus</taxon>
    </lineage>
</organism>
<dbReference type="GO" id="GO:0030313">
    <property type="term" value="C:cell envelope"/>
    <property type="evidence" value="ECO:0007669"/>
    <property type="project" value="UniProtKB-SubCell"/>
</dbReference>
<comment type="caution">
    <text evidence="7">The sequence shown here is derived from an EMBL/GenBank/DDBJ whole genome shotgun (WGS) entry which is preliminary data.</text>
</comment>
<evidence type="ECO:0000256" key="5">
    <source>
        <dbReference type="SAM" id="SignalP"/>
    </source>
</evidence>
<dbReference type="InterPro" id="IPR001638">
    <property type="entry name" value="Solute-binding_3/MltF_N"/>
</dbReference>
<dbReference type="RefSeq" id="WP_183392270.1">
    <property type="nucleotide sequence ID" value="NZ_JACHVY010000003.1"/>
</dbReference>
<dbReference type="PROSITE" id="PS01039">
    <property type="entry name" value="SBP_BACTERIAL_3"/>
    <property type="match status" value="1"/>
</dbReference>
<feature type="domain" description="Solute-binding protein family 3/N-terminal" evidence="6">
    <location>
        <begin position="41"/>
        <end position="261"/>
    </location>
</feature>
<feature type="chain" id="PRO_5031263807" evidence="5">
    <location>
        <begin position="20"/>
        <end position="268"/>
    </location>
</feature>
<evidence type="ECO:0000256" key="2">
    <source>
        <dbReference type="ARBA" id="ARBA00010333"/>
    </source>
</evidence>
<dbReference type="Pfam" id="PF00497">
    <property type="entry name" value="SBP_bac_3"/>
    <property type="match status" value="1"/>
</dbReference>
<dbReference type="Gene3D" id="3.40.190.10">
    <property type="entry name" value="Periplasmic binding protein-like II"/>
    <property type="match status" value="2"/>
</dbReference>
<evidence type="ECO:0000313" key="8">
    <source>
        <dbReference type="Proteomes" id="UP000533269"/>
    </source>
</evidence>
<accession>A0A7W4TP75</accession>
<evidence type="ECO:0000313" key="7">
    <source>
        <dbReference type="EMBL" id="MBB2902497.1"/>
    </source>
</evidence>
<comment type="similarity">
    <text evidence="2 4">Belongs to the bacterial solute-binding protein 3 family.</text>
</comment>
<comment type="subcellular location">
    <subcellularLocation>
        <location evidence="1">Cell envelope</location>
    </subcellularLocation>
</comment>
<name>A0A7W4TP75_KINRA</name>
<protein>
    <submittedName>
        <fullName evidence="7">Cystine transport system substrate-binding protein</fullName>
    </submittedName>
</protein>
<evidence type="ECO:0000256" key="1">
    <source>
        <dbReference type="ARBA" id="ARBA00004196"/>
    </source>
</evidence>
<gene>
    <name evidence="7" type="ORF">FHR75_003328</name>
</gene>
<dbReference type="PANTHER" id="PTHR35936:SF34">
    <property type="entry name" value="ABC TRANSPORTER EXTRACELLULAR-BINDING PROTEIN YCKB-RELATED"/>
    <property type="match status" value="1"/>
</dbReference>
<dbReference type="PANTHER" id="PTHR35936">
    <property type="entry name" value="MEMBRANE-BOUND LYTIC MUREIN TRANSGLYCOSYLASE F"/>
    <property type="match status" value="1"/>
</dbReference>
<dbReference type="AlphaFoldDB" id="A0A7W4TP75"/>
<dbReference type="Proteomes" id="UP000533269">
    <property type="component" value="Unassembled WGS sequence"/>
</dbReference>
<dbReference type="SUPFAM" id="SSF53850">
    <property type="entry name" value="Periplasmic binding protein-like II"/>
    <property type="match status" value="1"/>
</dbReference>
<evidence type="ECO:0000256" key="3">
    <source>
        <dbReference type="ARBA" id="ARBA00022729"/>
    </source>
</evidence>
<feature type="signal peptide" evidence="5">
    <location>
        <begin position="1"/>
        <end position="19"/>
    </location>
</feature>
<evidence type="ECO:0000256" key="4">
    <source>
        <dbReference type="RuleBase" id="RU003744"/>
    </source>
</evidence>
<proteinExistence type="inferred from homology"/>
<dbReference type="EMBL" id="JACHVY010000003">
    <property type="protein sequence ID" value="MBB2902497.1"/>
    <property type="molecule type" value="Genomic_DNA"/>
</dbReference>
<dbReference type="SMART" id="SM00062">
    <property type="entry name" value="PBPb"/>
    <property type="match status" value="1"/>
</dbReference>